<organism evidence="11 12">
    <name type="scientific">Reticulibacter mediterranei</name>
    <dbReference type="NCBI Taxonomy" id="2778369"/>
    <lineage>
        <taxon>Bacteria</taxon>
        <taxon>Bacillati</taxon>
        <taxon>Chloroflexota</taxon>
        <taxon>Ktedonobacteria</taxon>
        <taxon>Ktedonobacterales</taxon>
        <taxon>Reticulibacteraceae</taxon>
        <taxon>Reticulibacter</taxon>
    </lineage>
</organism>
<evidence type="ECO:0000256" key="6">
    <source>
        <dbReference type="ARBA" id="ARBA00022968"/>
    </source>
</evidence>
<keyword evidence="7 10" id="KW-1133">Transmembrane helix</keyword>
<dbReference type="SUPFAM" id="SSF82093">
    <property type="entry name" value="Heme chaperone CcmE"/>
    <property type="match status" value="1"/>
</dbReference>
<keyword evidence="3 10" id="KW-0812">Transmembrane</keyword>
<keyword evidence="8" id="KW-0408">Iron</keyword>
<dbReference type="RefSeq" id="WP_220203610.1">
    <property type="nucleotide sequence ID" value="NZ_BNJK01000001.1"/>
</dbReference>
<keyword evidence="2" id="KW-0349">Heme</keyword>
<keyword evidence="5" id="KW-0201">Cytochrome c-type biogenesis</keyword>
<evidence type="ECO:0000256" key="8">
    <source>
        <dbReference type="ARBA" id="ARBA00023004"/>
    </source>
</evidence>
<evidence type="ECO:0000313" key="12">
    <source>
        <dbReference type="Proteomes" id="UP000597444"/>
    </source>
</evidence>
<dbReference type="GO" id="GO:0017003">
    <property type="term" value="P:protein-heme linkage"/>
    <property type="evidence" value="ECO:0007669"/>
    <property type="project" value="InterPro"/>
</dbReference>
<proteinExistence type="predicted"/>
<dbReference type="EMBL" id="BNJK01000001">
    <property type="protein sequence ID" value="GHO92792.1"/>
    <property type="molecule type" value="Genomic_DNA"/>
</dbReference>
<dbReference type="AlphaFoldDB" id="A0A8J3N355"/>
<evidence type="ECO:0000256" key="7">
    <source>
        <dbReference type="ARBA" id="ARBA00022989"/>
    </source>
</evidence>
<evidence type="ECO:0000256" key="5">
    <source>
        <dbReference type="ARBA" id="ARBA00022748"/>
    </source>
</evidence>
<evidence type="ECO:0000256" key="1">
    <source>
        <dbReference type="ARBA" id="ARBA00004370"/>
    </source>
</evidence>
<comment type="caution">
    <text evidence="11">The sequence shown here is derived from an EMBL/GenBank/DDBJ whole genome shotgun (WGS) entry which is preliminary data.</text>
</comment>
<dbReference type="Proteomes" id="UP000597444">
    <property type="component" value="Unassembled WGS sequence"/>
</dbReference>
<accession>A0A8J3N355</accession>
<gene>
    <name evidence="11" type="primary">ccmE</name>
    <name evidence="11" type="ORF">KSF_028400</name>
</gene>
<protein>
    <submittedName>
        <fullName evidence="11">Cytochrome C biogenesis protein CcmE</fullName>
    </submittedName>
</protein>
<dbReference type="InterPro" id="IPR036127">
    <property type="entry name" value="CcmE-like_sf"/>
</dbReference>
<evidence type="ECO:0000256" key="9">
    <source>
        <dbReference type="ARBA" id="ARBA00023136"/>
    </source>
</evidence>
<dbReference type="InterPro" id="IPR004329">
    <property type="entry name" value="CcmE"/>
</dbReference>
<keyword evidence="6" id="KW-0735">Signal-anchor</keyword>
<feature type="transmembrane region" description="Helical" evidence="10">
    <location>
        <begin position="22"/>
        <end position="42"/>
    </location>
</feature>
<dbReference type="PANTHER" id="PTHR34128">
    <property type="entry name" value="CYTOCHROME C-TYPE BIOGENESIS PROTEIN CCME HOMOLOG, MITOCHONDRIAL"/>
    <property type="match status" value="1"/>
</dbReference>
<dbReference type="GO" id="GO:0020037">
    <property type="term" value="F:heme binding"/>
    <property type="evidence" value="ECO:0007669"/>
    <property type="project" value="InterPro"/>
</dbReference>
<dbReference type="PANTHER" id="PTHR34128:SF2">
    <property type="entry name" value="CYTOCHROME C-TYPE BIOGENESIS PROTEIN CCME HOMOLOG, MITOCHONDRIAL"/>
    <property type="match status" value="1"/>
</dbReference>
<evidence type="ECO:0000313" key="11">
    <source>
        <dbReference type="EMBL" id="GHO92792.1"/>
    </source>
</evidence>
<evidence type="ECO:0000256" key="3">
    <source>
        <dbReference type="ARBA" id="ARBA00022692"/>
    </source>
</evidence>
<keyword evidence="9 10" id="KW-0472">Membrane</keyword>
<dbReference type="InterPro" id="IPR012340">
    <property type="entry name" value="NA-bd_OB-fold"/>
</dbReference>
<keyword evidence="12" id="KW-1185">Reference proteome</keyword>
<dbReference type="GO" id="GO:0017004">
    <property type="term" value="P:cytochrome complex assembly"/>
    <property type="evidence" value="ECO:0007669"/>
    <property type="project" value="UniProtKB-KW"/>
</dbReference>
<evidence type="ECO:0000256" key="2">
    <source>
        <dbReference type="ARBA" id="ARBA00022617"/>
    </source>
</evidence>
<dbReference type="Pfam" id="PF03100">
    <property type="entry name" value="CcmE"/>
    <property type="match status" value="1"/>
</dbReference>
<name>A0A8J3N355_9CHLR</name>
<evidence type="ECO:0000256" key="10">
    <source>
        <dbReference type="SAM" id="Phobius"/>
    </source>
</evidence>
<sequence>MPPALTITENDIKEKAPQRKRIPLSFILVGIALLGAMVYLVYTNTQANAAYYMTINELRQCTTCSAQTVRVAGVVKEGSVVRNDQQGTLQFAMTDGGQEMHVTYSGVIPDIFRPGVQVVVEGHYNQQGSSFQAQTLLAKCPSKFQSMTPTP</sequence>
<dbReference type="Gene3D" id="2.40.50.140">
    <property type="entry name" value="Nucleic acid-binding proteins"/>
    <property type="match status" value="1"/>
</dbReference>
<comment type="subcellular location">
    <subcellularLocation>
        <location evidence="1">Membrane</location>
    </subcellularLocation>
</comment>
<reference evidence="11" key="1">
    <citation type="submission" date="2020-10" db="EMBL/GenBank/DDBJ databases">
        <title>Taxonomic study of unclassified bacteria belonging to the class Ktedonobacteria.</title>
        <authorList>
            <person name="Yabe S."/>
            <person name="Wang C.M."/>
            <person name="Zheng Y."/>
            <person name="Sakai Y."/>
            <person name="Cavaletti L."/>
            <person name="Monciardini P."/>
            <person name="Donadio S."/>
        </authorList>
    </citation>
    <scope>NUCLEOTIDE SEQUENCE</scope>
    <source>
        <strain evidence="11">ID150040</strain>
    </source>
</reference>
<evidence type="ECO:0000256" key="4">
    <source>
        <dbReference type="ARBA" id="ARBA00022723"/>
    </source>
</evidence>
<dbReference type="GO" id="GO:0005886">
    <property type="term" value="C:plasma membrane"/>
    <property type="evidence" value="ECO:0007669"/>
    <property type="project" value="InterPro"/>
</dbReference>
<keyword evidence="4" id="KW-0479">Metal-binding</keyword>
<dbReference type="GO" id="GO:0046872">
    <property type="term" value="F:metal ion binding"/>
    <property type="evidence" value="ECO:0007669"/>
    <property type="project" value="UniProtKB-KW"/>
</dbReference>